<keyword evidence="3" id="KW-1185">Reference proteome</keyword>
<sequence>MVGREYGLYHTSLGATQQGCASRRDDDCGSHDEQTLIDIGSTTGGAIQA</sequence>
<reference evidence="2" key="1">
    <citation type="submission" date="2021-01" db="EMBL/GenBank/DDBJ databases">
        <title>Phytophthora aleatoria, a newly-described species from Pinus radiata is distinct from Phytophthora cactorum isolates based on comparative genomics.</title>
        <authorList>
            <person name="Mcdougal R."/>
            <person name="Panda P."/>
            <person name="Williams N."/>
            <person name="Studholme D.J."/>
        </authorList>
    </citation>
    <scope>NUCLEOTIDE SEQUENCE</scope>
    <source>
        <strain evidence="2">NZFS 4037</strain>
    </source>
</reference>
<feature type="compositionally biased region" description="Basic and acidic residues" evidence="1">
    <location>
        <begin position="22"/>
        <end position="34"/>
    </location>
</feature>
<evidence type="ECO:0000313" key="3">
    <source>
        <dbReference type="Proteomes" id="UP000709295"/>
    </source>
</evidence>
<proteinExistence type="predicted"/>
<protein>
    <submittedName>
        <fullName evidence="2">Uncharacterized protein</fullName>
    </submittedName>
</protein>
<accession>A0A8J5J7V3</accession>
<dbReference type="Proteomes" id="UP000709295">
    <property type="component" value="Unassembled WGS sequence"/>
</dbReference>
<dbReference type="AlphaFoldDB" id="A0A8J5J7V3"/>
<gene>
    <name evidence="2" type="ORF">JG688_00007551</name>
</gene>
<feature type="compositionally biased region" description="Polar residues" evidence="1">
    <location>
        <begin position="40"/>
        <end position="49"/>
    </location>
</feature>
<name>A0A8J5J7V3_9STRA</name>
<evidence type="ECO:0000256" key="1">
    <source>
        <dbReference type="SAM" id="MobiDB-lite"/>
    </source>
</evidence>
<evidence type="ECO:0000313" key="2">
    <source>
        <dbReference type="EMBL" id="KAG6964790.1"/>
    </source>
</evidence>
<feature type="region of interest" description="Disordered" evidence="1">
    <location>
        <begin position="19"/>
        <end position="49"/>
    </location>
</feature>
<comment type="caution">
    <text evidence="2">The sequence shown here is derived from an EMBL/GenBank/DDBJ whole genome shotgun (WGS) entry which is preliminary data.</text>
</comment>
<organism evidence="2 3">
    <name type="scientific">Phytophthora aleatoria</name>
    <dbReference type="NCBI Taxonomy" id="2496075"/>
    <lineage>
        <taxon>Eukaryota</taxon>
        <taxon>Sar</taxon>
        <taxon>Stramenopiles</taxon>
        <taxon>Oomycota</taxon>
        <taxon>Peronosporomycetes</taxon>
        <taxon>Peronosporales</taxon>
        <taxon>Peronosporaceae</taxon>
        <taxon>Phytophthora</taxon>
    </lineage>
</organism>
<dbReference type="EMBL" id="JAENGY010000365">
    <property type="protein sequence ID" value="KAG6964790.1"/>
    <property type="molecule type" value="Genomic_DNA"/>
</dbReference>